<dbReference type="PANTHER" id="PTHR18968:SF86">
    <property type="entry name" value="ACETOLACTATE SYNTHASE LARGE SUBUNIT ILVX-RELATED"/>
    <property type="match status" value="1"/>
</dbReference>
<dbReference type="InterPro" id="IPR045229">
    <property type="entry name" value="TPP_enz"/>
</dbReference>
<dbReference type="InterPro" id="IPR011766">
    <property type="entry name" value="TPP_enzyme_TPP-bd"/>
</dbReference>
<dbReference type="Pfam" id="PF02776">
    <property type="entry name" value="TPP_enzyme_N"/>
    <property type="match status" value="1"/>
</dbReference>
<keyword evidence="6" id="KW-1185">Reference proteome</keyword>
<accession>A0A501X1C6</accession>
<proteinExistence type="inferred from homology"/>
<dbReference type="GO" id="GO:0050660">
    <property type="term" value="F:flavin adenine dinucleotide binding"/>
    <property type="evidence" value="ECO:0007669"/>
    <property type="project" value="TreeGrafter"/>
</dbReference>
<dbReference type="Gene3D" id="3.40.50.970">
    <property type="match status" value="2"/>
</dbReference>
<dbReference type="Pfam" id="PF02775">
    <property type="entry name" value="TPP_enzyme_C"/>
    <property type="match status" value="1"/>
</dbReference>
<dbReference type="GO" id="GO:0003984">
    <property type="term" value="F:acetolactate synthase activity"/>
    <property type="evidence" value="ECO:0007669"/>
    <property type="project" value="TreeGrafter"/>
</dbReference>
<evidence type="ECO:0000256" key="1">
    <source>
        <dbReference type="ARBA" id="ARBA00007812"/>
    </source>
</evidence>
<feature type="domain" description="Thiamine pyrophosphate enzyme N-terminal TPP-binding" evidence="4">
    <location>
        <begin position="1"/>
        <end position="106"/>
    </location>
</feature>
<dbReference type="InterPro" id="IPR029061">
    <property type="entry name" value="THDP-binding"/>
</dbReference>
<sequence>MNGADSLVETFLAGGVNVCFANPGTSEMHFVAALDRNPEMRCVLGLFEGGVTGAADAYHRMTGRPAATLLHLAPGFGNGYASVHNARKARSAMINVVGEHASHHLRYDAPLRGDIESVARGVSHWWRVSADARAVATDGAEAIRAARAGNGRIATLILPADTAWEAAEAAAPMLPPVRLHRPRPDQVRAAAEALREAGAALFVNGPVLHGAFARKAGAIARRTGCRLVTDLFVPRIERGAGAVAIECLRYPVLENVAILRDVRHMVLLGAGEPVAFFAYPDRPSTPTPAGCRILDLCDPEMDIGWTLDALAEETGAAGAEPETLPLDLPPPPAGPLTPTAVGQAMAALMPEGAILCAEAITAGQPIADATRCARRHDWLANPGGAIGAALPLAVGAAVACPGRKVIAPTGDGSAMYTLQSLWTMARERLDVTVVVLANRGYRILRGELASLGVAEVGRNAARMLDVDDPELDWVALAAGHGVPGRRVEDAEGFLDAFREAMATPGPRLIEARLVEARLTGAA</sequence>
<dbReference type="RefSeq" id="WP_140452294.1">
    <property type="nucleotide sequence ID" value="NZ_VFRP01000001.1"/>
</dbReference>
<reference evidence="5 6" key="1">
    <citation type="submission" date="2019-06" db="EMBL/GenBank/DDBJ databases">
        <title>A novel bacterium of genus Amaricoccus, isolated from marine sediment.</title>
        <authorList>
            <person name="Huang H."/>
            <person name="Mo K."/>
            <person name="Hu Y."/>
        </authorList>
    </citation>
    <scope>NUCLEOTIDE SEQUENCE [LARGE SCALE GENOMIC DNA]</scope>
    <source>
        <strain evidence="5 6">HB172011</strain>
    </source>
</reference>
<dbReference type="EMBL" id="VFRP01000001">
    <property type="protein sequence ID" value="TPE53716.1"/>
    <property type="molecule type" value="Genomic_DNA"/>
</dbReference>
<dbReference type="OrthoDB" id="9773408at2"/>
<name>A0A501X1C6_9RHOB</name>
<dbReference type="PANTHER" id="PTHR18968">
    <property type="entry name" value="THIAMINE PYROPHOSPHATE ENZYMES"/>
    <property type="match status" value="1"/>
</dbReference>
<dbReference type="AlphaFoldDB" id="A0A501X1C6"/>
<comment type="caution">
    <text evidence="5">The sequence shown here is derived from an EMBL/GenBank/DDBJ whole genome shotgun (WGS) entry which is preliminary data.</text>
</comment>
<evidence type="ECO:0000313" key="5">
    <source>
        <dbReference type="EMBL" id="TPE53716.1"/>
    </source>
</evidence>
<comment type="similarity">
    <text evidence="1">Belongs to the TPP enzyme family.</text>
</comment>
<dbReference type="GO" id="GO:0030976">
    <property type="term" value="F:thiamine pyrophosphate binding"/>
    <property type="evidence" value="ECO:0007669"/>
    <property type="project" value="InterPro"/>
</dbReference>
<evidence type="ECO:0000313" key="6">
    <source>
        <dbReference type="Proteomes" id="UP000319255"/>
    </source>
</evidence>
<dbReference type="InterPro" id="IPR012001">
    <property type="entry name" value="Thiamin_PyroP_enz_TPP-bd_dom"/>
</dbReference>
<dbReference type="GO" id="GO:0044281">
    <property type="term" value="P:small molecule metabolic process"/>
    <property type="evidence" value="ECO:0007669"/>
    <property type="project" value="UniProtKB-ARBA"/>
</dbReference>
<evidence type="ECO:0000259" key="4">
    <source>
        <dbReference type="Pfam" id="PF02776"/>
    </source>
</evidence>
<keyword evidence="2" id="KW-0786">Thiamine pyrophosphate</keyword>
<evidence type="ECO:0000259" key="3">
    <source>
        <dbReference type="Pfam" id="PF02775"/>
    </source>
</evidence>
<dbReference type="Proteomes" id="UP000319255">
    <property type="component" value="Unassembled WGS sequence"/>
</dbReference>
<gene>
    <name evidence="5" type="ORF">FJM51_01310</name>
</gene>
<dbReference type="CDD" id="cd07035">
    <property type="entry name" value="TPP_PYR_POX_like"/>
    <property type="match status" value="1"/>
</dbReference>
<dbReference type="NCBIfam" id="NF005760">
    <property type="entry name" value="PRK07586.1"/>
    <property type="match status" value="1"/>
</dbReference>
<protein>
    <submittedName>
        <fullName evidence="5">Acetolactate synthase large subunit</fullName>
    </submittedName>
</protein>
<dbReference type="SUPFAM" id="SSF52518">
    <property type="entry name" value="Thiamin diphosphate-binding fold (THDP-binding)"/>
    <property type="match status" value="2"/>
</dbReference>
<dbReference type="CDD" id="cd02002">
    <property type="entry name" value="TPP_BFDC"/>
    <property type="match status" value="1"/>
</dbReference>
<feature type="domain" description="Thiamine pyrophosphate enzyme TPP-binding" evidence="3">
    <location>
        <begin position="370"/>
        <end position="510"/>
    </location>
</feature>
<evidence type="ECO:0000256" key="2">
    <source>
        <dbReference type="ARBA" id="ARBA00023052"/>
    </source>
</evidence>
<organism evidence="5 6">
    <name type="scientific">Amaricoccus solimangrovi</name>
    <dbReference type="NCBI Taxonomy" id="2589815"/>
    <lineage>
        <taxon>Bacteria</taxon>
        <taxon>Pseudomonadati</taxon>
        <taxon>Pseudomonadota</taxon>
        <taxon>Alphaproteobacteria</taxon>
        <taxon>Rhodobacterales</taxon>
        <taxon>Paracoccaceae</taxon>
        <taxon>Amaricoccus</taxon>
    </lineage>
</organism>